<accession>A0ABW4HW10</accession>
<feature type="transmembrane region" description="Helical" evidence="1">
    <location>
        <begin position="21"/>
        <end position="43"/>
    </location>
</feature>
<feature type="transmembrane region" description="Helical" evidence="1">
    <location>
        <begin position="105"/>
        <end position="126"/>
    </location>
</feature>
<feature type="transmembrane region" description="Helical" evidence="1">
    <location>
        <begin position="49"/>
        <end position="67"/>
    </location>
</feature>
<evidence type="ECO:0000256" key="1">
    <source>
        <dbReference type="SAM" id="Phobius"/>
    </source>
</evidence>
<keyword evidence="3" id="KW-1185">Reference proteome</keyword>
<gene>
    <name evidence="2" type="ORF">ACFSBH_19115</name>
</gene>
<evidence type="ECO:0000313" key="2">
    <source>
        <dbReference type="EMBL" id="MFD1609731.1"/>
    </source>
</evidence>
<keyword evidence="1" id="KW-0812">Transmembrane</keyword>
<evidence type="ECO:0000313" key="3">
    <source>
        <dbReference type="Proteomes" id="UP001597221"/>
    </source>
</evidence>
<dbReference type="RefSeq" id="WP_379599172.1">
    <property type="nucleotide sequence ID" value="NZ_JBHUDE010000162.1"/>
</dbReference>
<organism evidence="2 3">
    <name type="scientific">Oceanobacillus luteolus</name>
    <dbReference type="NCBI Taxonomy" id="1274358"/>
    <lineage>
        <taxon>Bacteria</taxon>
        <taxon>Bacillati</taxon>
        <taxon>Bacillota</taxon>
        <taxon>Bacilli</taxon>
        <taxon>Bacillales</taxon>
        <taxon>Bacillaceae</taxon>
        <taxon>Oceanobacillus</taxon>
    </lineage>
</organism>
<reference evidence="3" key="1">
    <citation type="journal article" date="2019" name="Int. J. Syst. Evol. Microbiol.">
        <title>The Global Catalogue of Microorganisms (GCM) 10K type strain sequencing project: providing services to taxonomists for standard genome sequencing and annotation.</title>
        <authorList>
            <consortium name="The Broad Institute Genomics Platform"/>
            <consortium name="The Broad Institute Genome Sequencing Center for Infectious Disease"/>
            <person name="Wu L."/>
            <person name="Ma J."/>
        </authorList>
    </citation>
    <scope>NUCLEOTIDE SEQUENCE [LARGE SCALE GENOMIC DNA]</scope>
    <source>
        <strain evidence="3">CGMCC 1.12376</strain>
    </source>
</reference>
<protein>
    <submittedName>
        <fullName evidence="2">Uncharacterized protein</fullName>
    </submittedName>
</protein>
<keyword evidence="1" id="KW-1133">Transmembrane helix</keyword>
<name>A0ABW4HW10_9BACI</name>
<proteinExistence type="predicted"/>
<sequence length="243" mass="27491">MKETMQTVLHLAKPELKVSKGNFINLLLFFTIYTVLIIMGFDLLGNSKFAILDLLFILLFFFGPTWFKAKGFQYQKISGGMWGSPAVVMNLHLPINGKIIVWKTIFIYFLSSIPFQLYMLLMVYLFNPDIRGVLEPGSYIAFALIWLSFGIYGGLAALSLEVVVYKIPSGKMISVLSVLLVILGIAVILFFPYIFENSIVGWSAILADRWSIASGIISILLAIVGLRYWSNKMTEHLYEVDYL</sequence>
<feature type="transmembrane region" description="Helical" evidence="1">
    <location>
        <begin position="172"/>
        <end position="195"/>
    </location>
</feature>
<dbReference type="Proteomes" id="UP001597221">
    <property type="component" value="Unassembled WGS sequence"/>
</dbReference>
<feature type="transmembrane region" description="Helical" evidence="1">
    <location>
        <begin position="210"/>
        <end position="229"/>
    </location>
</feature>
<comment type="caution">
    <text evidence="2">The sequence shown here is derived from an EMBL/GenBank/DDBJ whole genome shotgun (WGS) entry which is preliminary data.</text>
</comment>
<keyword evidence="1" id="KW-0472">Membrane</keyword>
<dbReference type="EMBL" id="JBHUDE010000162">
    <property type="protein sequence ID" value="MFD1609731.1"/>
    <property type="molecule type" value="Genomic_DNA"/>
</dbReference>
<feature type="transmembrane region" description="Helical" evidence="1">
    <location>
        <begin position="138"/>
        <end position="160"/>
    </location>
</feature>